<dbReference type="SUPFAM" id="SSF55729">
    <property type="entry name" value="Acyl-CoA N-acyltransferases (Nat)"/>
    <property type="match status" value="1"/>
</dbReference>
<name>A0AB34FIK0_9HYPO</name>
<dbReference type="AlphaFoldDB" id="A0AB34FIK0"/>
<dbReference type="Proteomes" id="UP001163105">
    <property type="component" value="Unassembled WGS sequence"/>
</dbReference>
<accession>A0AB34FIK0</accession>
<feature type="region of interest" description="Disordered" evidence="1">
    <location>
        <begin position="1"/>
        <end position="26"/>
    </location>
</feature>
<dbReference type="PROSITE" id="PS51186">
    <property type="entry name" value="GNAT"/>
    <property type="match status" value="1"/>
</dbReference>
<evidence type="ECO:0000256" key="1">
    <source>
        <dbReference type="SAM" id="MobiDB-lite"/>
    </source>
</evidence>
<organism evidence="3 4">
    <name type="scientific">Purpureocillium lavendulum</name>
    <dbReference type="NCBI Taxonomy" id="1247861"/>
    <lineage>
        <taxon>Eukaryota</taxon>
        <taxon>Fungi</taxon>
        <taxon>Dikarya</taxon>
        <taxon>Ascomycota</taxon>
        <taxon>Pezizomycotina</taxon>
        <taxon>Sordariomycetes</taxon>
        <taxon>Hypocreomycetidae</taxon>
        <taxon>Hypocreales</taxon>
        <taxon>Ophiocordycipitaceae</taxon>
        <taxon>Purpureocillium</taxon>
    </lineage>
</organism>
<evidence type="ECO:0000259" key="2">
    <source>
        <dbReference type="PROSITE" id="PS51186"/>
    </source>
</evidence>
<evidence type="ECO:0000313" key="3">
    <source>
        <dbReference type="EMBL" id="KAJ6438135.1"/>
    </source>
</evidence>
<reference evidence="3" key="1">
    <citation type="submission" date="2023-01" db="EMBL/GenBank/DDBJ databases">
        <title>The growth and conidiation of Purpureocillium lavendulum are regulated by nitrogen source and histone H3K14 acetylation.</title>
        <authorList>
            <person name="Tang P."/>
            <person name="Han J."/>
            <person name="Zhang C."/>
            <person name="Tang P."/>
            <person name="Qi F."/>
            <person name="Zhang K."/>
            <person name="Liang L."/>
        </authorList>
    </citation>
    <scope>NUCLEOTIDE SEQUENCE</scope>
    <source>
        <strain evidence="3">YMF1.00683</strain>
    </source>
</reference>
<dbReference type="InterPro" id="IPR051908">
    <property type="entry name" value="Ribosomal_N-acetyltransferase"/>
</dbReference>
<dbReference type="GO" id="GO:1990189">
    <property type="term" value="F:protein N-terminal-serine acetyltransferase activity"/>
    <property type="evidence" value="ECO:0007669"/>
    <property type="project" value="TreeGrafter"/>
</dbReference>
<dbReference type="PANTHER" id="PTHR43441">
    <property type="entry name" value="RIBOSOMAL-PROTEIN-SERINE ACETYLTRANSFERASE"/>
    <property type="match status" value="1"/>
</dbReference>
<dbReference type="InterPro" id="IPR016181">
    <property type="entry name" value="Acyl_CoA_acyltransferase"/>
</dbReference>
<feature type="domain" description="N-acetyltransferase" evidence="2">
    <location>
        <begin position="121"/>
        <end position="214"/>
    </location>
</feature>
<comment type="caution">
    <text evidence="3">The sequence shown here is derived from an EMBL/GenBank/DDBJ whole genome shotgun (WGS) entry which is preliminary data.</text>
</comment>
<protein>
    <submittedName>
        <fullName evidence="3">GNAT family acetyltransferase</fullName>
    </submittedName>
</protein>
<dbReference type="GO" id="GO:0008999">
    <property type="term" value="F:protein-N-terminal-alanine acetyltransferase activity"/>
    <property type="evidence" value="ECO:0007669"/>
    <property type="project" value="TreeGrafter"/>
</dbReference>
<dbReference type="EMBL" id="JAQHRD010000008">
    <property type="protein sequence ID" value="KAJ6438135.1"/>
    <property type="molecule type" value="Genomic_DNA"/>
</dbReference>
<dbReference type="InterPro" id="IPR000182">
    <property type="entry name" value="GNAT_dom"/>
</dbReference>
<dbReference type="PANTHER" id="PTHR43441:SF2">
    <property type="entry name" value="FAMILY ACETYLTRANSFERASE, PUTATIVE (AFU_ORTHOLOGUE AFUA_7G00850)-RELATED"/>
    <property type="match status" value="1"/>
</dbReference>
<proteinExistence type="predicted"/>
<gene>
    <name evidence="3" type="ORF">O9K51_08724</name>
</gene>
<evidence type="ECO:0000313" key="4">
    <source>
        <dbReference type="Proteomes" id="UP001163105"/>
    </source>
</evidence>
<keyword evidence="4" id="KW-1185">Reference proteome</keyword>
<dbReference type="Gene3D" id="3.40.630.30">
    <property type="match status" value="1"/>
</dbReference>
<dbReference type="Pfam" id="PF13302">
    <property type="entry name" value="Acetyltransf_3"/>
    <property type="match status" value="1"/>
</dbReference>
<sequence length="261" mass="28336">MTQQKQQHLEHGLPVGPPAPARDPAVAFPPHEPLVGRTVSLVPLAAGAHAASLYAHLGGEANVWRWTYMMSGGWRDEGECARDVAAWSAGSDPQFYAVVKRSGGGDNIGDDGQGQGQGQGQGEAVGMMSFLSVVPAHRRIEIGSVILGDAAKGSRVGTEAYALLIARAFDLGYLRVEWKANAFNAKSAHAARRLGFTFEGIFRKHMVVKGRERDTAYFSITDAEWPAIKQGFDAWLADDNFDEQGVQKRRLEECRGETTKN</sequence>